<evidence type="ECO:0000313" key="1">
    <source>
        <dbReference type="EMBL" id="PWZ12533.1"/>
    </source>
</evidence>
<protein>
    <submittedName>
        <fullName evidence="1">Uncharacterized protein</fullName>
    </submittedName>
</protein>
<reference evidence="1" key="1">
    <citation type="journal article" date="2018" name="Nat. Genet.">
        <title>Extensive intraspecific gene order and gene structural variations between Mo17 and other maize genomes.</title>
        <authorList>
            <person name="Sun S."/>
            <person name="Zhou Y."/>
            <person name="Chen J."/>
            <person name="Shi J."/>
            <person name="Zhao H."/>
            <person name="Zhao H."/>
            <person name="Song W."/>
            <person name="Zhang M."/>
            <person name="Cui Y."/>
            <person name="Dong X."/>
            <person name="Liu H."/>
            <person name="Ma X."/>
            <person name="Jiao Y."/>
            <person name="Wang B."/>
            <person name="Wei X."/>
            <person name="Stein J.C."/>
            <person name="Glaubitz J.C."/>
            <person name="Lu F."/>
            <person name="Yu G."/>
            <person name="Liang C."/>
            <person name="Fengler K."/>
            <person name="Li B."/>
            <person name="Rafalski A."/>
            <person name="Schnable P.S."/>
            <person name="Ware D.H."/>
            <person name="Buckler E.S."/>
            <person name="Lai J."/>
        </authorList>
    </citation>
    <scope>NUCLEOTIDE SEQUENCE [LARGE SCALE GENOMIC DNA]</scope>
    <source>
        <tissue evidence="1">Seedling</tissue>
    </source>
</reference>
<comment type="caution">
    <text evidence="1">The sequence shown here is derived from an EMBL/GenBank/DDBJ whole genome shotgun (WGS) entry which is preliminary data.</text>
</comment>
<sequence length="25" mass="2967">MEFNYKDPRALVICFETDTVLVLYS</sequence>
<dbReference type="AlphaFoldDB" id="A0A3L6DWU4"/>
<organism evidence="1">
    <name type="scientific">Zea mays</name>
    <name type="common">Maize</name>
    <dbReference type="NCBI Taxonomy" id="4577"/>
    <lineage>
        <taxon>Eukaryota</taxon>
        <taxon>Viridiplantae</taxon>
        <taxon>Streptophyta</taxon>
        <taxon>Embryophyta</taxon>
        <taxon>Tracheophyta</taxon>
        <taxon>Spermatophyta</taxon>
        <taxon>Magnoliopsida</taxon>
        <taxon>Liliopsida</taxon>
        <taxon>Poales</taxon>
        <taxon>Poaceae</taxon>
        <taxon>PACMAD clade</taxon>
        <taxon>Panicoideae</taxon>
        <taxon>Andropogonodae</taxon>
        <taxon>Andropogoneae</taxon>
        <taxon>Tripsacinae</taxon>
        <taxon>Zea</taxon>
    </lineage>
</organism>
<proteinExistence type="predicted"/>
<accession>A0A3L6DWU4</accession>
<gene>
    <name evidence="1" type="ORF">Zm00014a_042208</name>
</gene>
<dbReference type="EMBL" id="NCVQ01000008">
    <property type="protein sequence ID" value="PWZ12533.1"/>
    <property type="molecule type" value="Genomic_DNA"/>
</dbReference>
<name>A0A3L6DWU4_MAIZE</name>
<dbReference type="Proteomes" id="UP000251960">
    <property type="component" value="Chromosome 7"/>
</dbReference>